<accession>A0A1R3G224</accession>
<sequence length="25" mass="2842">MAHGKSTPSSATSFLHRRQKKETKK</sequence>
<feature type="region of interest" description="Disordered" evidence="1">
    <location>
        <begin position="1"/>
        <end position="25"/>
    </location>
</feature>
<gene>
    <name evidence="2" type="ORF">CCACVL1_29338</name>
</gene>
<name>A0A1R3G224_COCAP</name>
<keyword evidence="3" id="KW-1185">Reference proteome</keyword>
<feature type="compositionally biased region" description="Polar residues" evidence="1">
    <location>
        <begin position="1"/>
        <end position="13"/>
    </location>
</feature>
<proteinExistence type="predicted"/>
<evidence type="ECO:0000256" key="1">
    <source>
        <dbReference type="SAM" id="MobiDB-lite"/>
    </source>
</evidence>
<organism evidence="2 3">
    <name type="scientific">Corchorus capsularis</name>
    <name type="common">Jute</name>
    <dbReference type="NCBI Taxonomy" id="210143"/>
    <lineage>
        <taxon>Eukaryota</taxon>
        <taxon>Viridiplantae</taxon>
        <taxon>Streptophyta</taxon>
        <taxon>Embryophyta</taxon>
        <taxon>Tracheophyta</taxon>
        <taxon>Spermatophyta</taxon>
        <taxon>Magnoliopsida</taxon>
        <taxon>eudicotyledons</taxon>
        <taxon>Gunneridae</taxon>
        <taxon>Pentapetalae</taxon>
        <taxon>rosids</taxon>
        <taxon>malvids</taxon>
        <taxon>Malvales</taxon>
        <taxon>Malvaceae</taxon>
        <taxon>Grewioideae</taxon>
        <taxon>Apeibeae</taxon>
        <taxon>Corchorus</taxon>
    </lineage>
</organism>
<feature type="compositionally biased region" description="Basic residues" evidence="1">
    <location>
        <begin position="15"/>
        <end position="25"/>
    </location>
</feature>
<dbReference type="AlphaFoldDB" id="A0A1R3G224"/>
<evidence type="ECO:0000313" key="2">
    <source>
        <dbReference type="EMBL" id="OMO52138.1"/>
    </source>
</evidence>
<dbReference type="Proteomes" id="UP000188268">
    <property type="component" value="Unassembled WGS sequence"/>
</dbReference>
<reference evidence="2 3" key="1">
    <citation type="submission" date="2013-09" db="EMBL/GenBank/DDBJ databases">
        <title>Corchorus capsularis genome sequencing.</title>
        <authorList>
            <person name="Alam M."/>
            <person name="Haque M.S."/>
            <person name="Islam M.S."/>
            <person name="Emdad E.M."/>
            <person name="Islam M.M."/>
            <person name="Ahmed B."/>
            <person name="Halim A."/>
            <person name="Hossen Q.M.M."/>
            <person name="Hossain M.Z."/>
            <person name="Ahmed R."/>
            <person name="Khan M.M."/>
            <person name="Islam R."/>
            <person name="Rashid M.M."/>
            <person name="Khan S.A."/>
            <person name="Rahman M.S."/>
            <person name="Alam M."/>
        </authorList>
    </citation>
    <scope>NUCLEOTIDE SEQUENCE [LARGE SCALE GENOMIC DNA]</scope>
    <source>
        <strain evidence="3">cv. CVL-1</strain>
        <tissue evidence="2">Whole seedling</tissue>
    </source>
</reference>
<comment type="caution">
    <text evidence="2">The sequence shown here is derived from an EMBL/GenBank/DDBJ whole genome shotgun (WGS) entry which is preliminary data.</text>
</comment>
<dbReference type="Gramene" id="OMO52138">
    <property type="protein sequence ID" value="OMO52138"/>
    <property type="gene ID" value="CCACVL1_29338"/>
</dbReference>
<protein>
    <submittedName>
        <fullName evidence="2">Uncharacterized protein</fullName>
    </submittedName>
</protein>
<dbReference type="EMBL" id="AWWV01015571">
    <property type="protein sequence ID" value="OMO52138.1"/>
    <property type="molecule type" value="Genomic_DNA"/>
</dbReference>
<evidence type="ECO:0000313" key="3">
    <source>
        <dbReference type="Proteomes" id="UP000188268"/>
    </source>
</evidence>